<feature type="compositionally biased region" description="Basic and acidic residues" evidence="1">
    <location>
        <begin position="482"/>
        <end position="492"/>
    </location>
</feature>
<keyword evidence="4" id="KW-1185">Reference proteome</keyword>
<dbReference type="PANTHER" id="PTHR35391:SF7">
    <property type="entry name" value="C2H2-TYPE DOMAIN-CONTAINING PROTEIN"/>
    <property type="match status" value="1"/>
</dbReference>
<feature type="domain" description="C2H2-type" evidence="2">
    <location>
        <begin position="375"/>
        <end position="396"/>
    </location>
</feature>
<dbReference type="AlphaFoldDB" id="A0A8H4FKF5"/>
<dbReference type="EMBL" id="WVTB01000050">
    <property type="protein sequence ID" value="KAF3804199.1"/>
    <property type="molecule type" value="Genomic_DNA"/>
</dbReference>
<dbReference type="InterPro" id="IPR013087">
    <property type="entry name" value="Znf_C2H2_type"/>
</dbReference>
<dbReference type="GeneID" id="69007721"/>
<dbReference type="Proteomes" id="UP000613401">
    <property type="component" value="Unassembled WGS sequence"/>
</dbReference>
<dbReference type="PROSITE" id="PS00028">
    <property type="entry name" value="ZINC_FINGER_C2H2_1"/>
    <property type="match status" value="1"/>
</dbReference>
<dbReference type="PANTHER" id="PTHR35391">
    <property type="entry name" value="C2H2-TYPE DOMAIN-CONTAINING PROTEIN-RELATED"/>
    <property type="match status" value="1"/>
</dbReference>
<proteinExistence type="predicted"/>
<dbReference type="SMART" id="SM00355">
    <property type="entry name" value="ZnF_C2H2"/>
    <property type="match status" value="3"/>
</dbReference>
<comment type="caution">
    <text evidence="3">The sequence shown here is derived from an EMBL/GenBank/DDBJ whole genome shotgun (WGS) entry which is preliminary data.</text>
</comment>
<dbReference type="Pfam" id="PF26082">
    <property type="entry name" value="zf-C2H2_AcuF"/>
    <property type="match status" value="1"/>
</dbReference>
<feature type="compositionally biased region" description="Acidic residues" evidence="1">
    <location>
        <begin position="471"/>
        <end position="481"/>
    </location>
</feature>
<reference evidence="3" key="2">
    <citation type="submission" date="2020-03" db="EMBL/GenBank/DDBJ databases">
        <authorList>
            <person name="Fu F.-F."/>
            <person name="Chen J."/>
        </authorList>
    </citation>
    <scope>NUCLEOTIDE SEQUENCE</scope>
    <source>
        <strain evidence="3">Lc1</strain>
    </source>
</reference>
<feature type="non-terminal residue" evidence="3">
    <location>
        <position position="522"/>
    </location>
</feature>
<feature type="region of interest" description="Disordered" evidence="1">
    <location>
        <begin position="169"/>
        <end position="189"/>
    </location>
</feature>
<sequence>MYQKTKPLDSASSSISNLANRCRKALQELYTLVKGQDEDLTTSTLYNVNGRFNVWGSNLAAFRRKDSVASLDWRLRKAEQMTEAVKTTLEEIIQASEEADAILRDNRRNGQKSDMEALFEGIDLDDPENQELSEFLNSITTELDALLNSIALSVDRLFTLAMLIRRESTNQPHGNHKGKISPGTDPGRDNHILRLKDKHPGLLDKEWLQHRLADAFDHRRSSILDLQTKRPIPCFEVEAQTGSSQHGPSVAATTYQEDGKRHEGLEDGSVSSTASFVTKTSFVTAIQTGEDGELGIMDLERLTFHKVRLRYGESFNCPLCREFILVTSREEWKNHILSDLSPYLCTFQSCPVTLFSKRHEWFGHELEFHRMIWHCHKCESRFDTAELLRKHFIESHRHVVPESHIPMILKSASRPTQDFSNQPCPFCRPLWSVPRTESTQAMALCRHIGKHFQELAVLAIPAVIEGLEIQEEEKEEDEEDSHGEREAEKDGVKTGGQDAGDDTESITSDGQGSIITSPDATP</sequence>
<evidence type="ECO:0000313" key="4">
    <source>
        <dbReference type="Proteomes" id="UP000613401"/>
    </source>
</evidence>
<evidence type="ECO:0000259" key="2">
    <source>
        <dbReference type="PROSITE" id="PS00028"/>
    </source>
</evidence>
<gene>
    <name evidence="3" type="ORF">GCG54_00000549</name>
</gene>
<feature type="compositionally biased region" description="Polar residues" evidence="1">
    <location>
        <begin position="505"/>
        <end position="522"/>
    </location>
</feature>
<organism evidence="3 4">
    <name type="scientific">Colletotrichum gloeosporioides</name>
    <name type="common">Anthracnose fungus</name>
    <name type="synonym">Glomerella cingulata</name>
    <dbReference type="NCBI Taxonomy" id="474922"/>
    <lineage>
        <taxon>Eukaryota</taxon>
        <taxon>Fungi</taxon>
        <taxon>Dikarya</taxon>
        <taxon>Ascomycota</taxon>
        <taxon>Pezizomycotina</taxon>
        <taxon>Sordariomycetes</taxon>
        <taxon>Hypocreomycetidae</taxon>
        <taxon>Glomerellales</taxon>
        <taxon>Glomerellaceae</taxon>
        <taxon>Colletotrichum</taxon>
        <taxon>Colletotrichum gloeosporioides species complex</taxon>
    </lineage>
</organism>
<accession>A0A8H4FKF5</accession>
<reference evidence="3" key="1">
    <citation type="journal article" date="2020" name="Phytopathology">
        <title>Genome sequence and comparative analysis of Colletotrichum gloeosporioides isolated from Liriodendron leaves.</title>
        <authorList>
            <person name="Fu F.F."/>
            <person name="Hao Z."/>
            <person name="Wang P."/>
            <person name="Lu Y."/>
            <person name="Xue L.J."/>
            <person name="Wei G."/>
            <person name="Tian Y."/>
            <person name="Baishi H."/>
            <person name="Xu H."/>
            <person name="Shi J."/>
            <person name="Cheng T."/>
            <person name="Wang G."/>
            <person name="Yi Y."/>
            <person name="Chen J."/>
        </authorList>
    </citation>
    <scope>NUCLEOTIDE SEQUENCE</scope>
    <source>
        <strain evidence="3">Lc1</strain>
    </source>
</reference>
<name>A0A8H4FKF5_COLGL</name>
<dbReference type="InterPro" id="IPR058925">
    <property type="entry name" value="zf-C2H2_AcuF"/>
</dbReference>
<evidence type="ECO:0000256" key="1">
    <source>
        <dbReference type="SAM" id="MobiDB-lite"/>
    </source>
</evidence>
<protein>
    <recommendedName>
        <fullName evidence="2">C2H2-type domain-containing protein</fullName>
    </recommendedName>
</protein>
<evidence type="ECO:0000313" key="3">
    <source>
        <dbReference type="EMBL" id="KAF3804199.1"/>
    </source>
</evidence>
<dbReference type="RefSeq" id="XP_045263358.1">
    <property type="nucleotide sequence ID" value="XM_045400685.1"/>
</dbReference>
<feature type="region of interest" description="Disordered" evidence="1">
    <location>
        <begin position="471"/>
        <end position="522"/>
    </location>
</feature>